<accession>A0A5B9Y6L7</accession>
<organism evidence="1 2">
    <name type="scientific">Spiroplasma chinense</name>
    <dbReference type="NCBI Taxonomy" id="216932"/>
    <lineage>
        <taxon>Bacteria</taxon>
        <taxon>Bacillati</taxon>
        <taxon>Mycoplasmatota</taxon>
        <taxon>Mollicutes</taxon>
        <taxon>Entomoplasmatales</taxon>
        <taxon>Spiroplasmataceae</taxon>
        <taxon>Spiroplasma</taxon>
    </lineage>
</organism>
<evidence type="ECO:0000313" key="1">
    <source>
        <dbReference type="EMBL" id="QEH61907.1"/>
    </source>
</evidence>
<gene>
    <name evidence="1" type="ORF">SCHIN_v1c07120</name>
</gene>
<dbReference type="AlphaFoldDB" id="A0A5B9Y6L7"/>
<reference evidence="1 2" key="1">
    <citation type="submission" date="2019-08" db="EMBL/GenBank/DDBJ databases">
        <title>Complete genome sequence of Spiroplasma chinense CCH (DSM 19755).</title>
        <authorList>
            <person name="Shen H.-Y."/>
            <person name="Lin Y.-C."/>
            <person name="Chou L."/>
            <person name="Kuo C.-H."/>
        </authorList>
    </citation>
    <scope>NUCLEOTIDE SEQUENCE [LARGE SCALE GENOMIC DNA]</scope>
    <source>
        <strain evidence="1 2">CCH</strain>
    </source>
</reference>
<dbReference type="Proteomes" id="UP000323144">
    <property type="component" value="Chromosome"/>
</dbReference>
<dbReference type="KEGG" id="schi:SCHIN_v1c07120"/>
<keyword evidence="2" id="KW-1185">Reference proteome</keyword>
<evidence type="ECO:0000313" key="2">
    <source>
        <dbReference type="Proteomes" id="UP000323144"/>
    </source>
</evidence>
<dbReference type="EMBL" id="CP043026">
    <property type="protein sequence ID" value="QEH61907.1"/>
    <property type="molecule type" value="Genomic_DNA"/>
</dbReference>
<protein>
    <submittedName>
        <fullName evidence="1">Uncharacterized protein</fullName>
    </submittedName>
</protein>
<dbReference type="RefSeq" id="WP_166508284.1">
    <property type="nucleotide sequence ID" value="NZ_CP043026.1"/>
</dbReference>
<proteinExistence type="predicted"/>
<name>A0A5B9Y6L7_9MOLU</name>
<sequence>MLKTQIEIVINTFKDQVTALAKELLVQTNNQASDKKFNSLTNKALIAFWRAIEIFPDNEDINVTLIATKVASDIEKGSMKNQINNFTRTHDEGVKQLMMDEICQTEILRALNGYFLTGNVDQKILAYVLQHIH</sequence>